<dbReference type="PROSITE" id="PS50893">
    <property type="entry name" value="ABC_TRANSPORTER_2"/>
    <property type="match status" value="1"/>
</dbReference>
<dbReference type="KEGG" id="esx:ESOMN_v1c01220"/>
<evidence type="ECO:0000256" key="1">
    <source>
        <dbReference type="ARBA" id="ARBA00004651"/>
    </source>
</evidence>
<sequence>MFKKNKETKKVPKALGKTIFYYYLKEWKLSTVMLILVLITVGCSIMLPLLTEQMTIAVKKSLAENANQSFLTPNNFWGLTWDKLVYIAIGIIATYCSVSYFYDYFAYLIGRRIEIDLRNRSLESLVRQDISYYSDKKIGEILTKVVSDTQIVGDQAVQIPLQLGISFFEITASIVMMLVLAWQLALIVIVVFFMIIVAMALSFLTTRKRFNKVREVITDINGNVTDRISTVRLIKSSGTENYETERFKEVHKEYYKRSETVGRIQALMLTTMWGGVFILQFSSIIGAMVIFGSNPDPLVGINYFDFTFAAFNLAQAIMIGPIYQIMNATFGMAQASVAASRVDESIEAPSILNPHYFDGMLIDKINGDIRFENIEFAYPEKPEKIVLPEFDFTFKEGKSYAFVGETGSGKSTIAKLLLRFYDPTKGKIIINDGIDLQEVNLASYLNHVGYVEQDPQILFGDVLENVRYGSFKTSDEEVIEACKKAELHNLVMTWPDAYKTILGERGFMLSGGQKQRLVIARMFLKDPKLLILDEATSALDNIVEKEIQEKLESLMIGRTTISIAHRLSTIQNVDEIIVLGANGKGIVQRGTFEELKKMPGHFKKLYEAGLMD</sequence>
<evidence type="ECO:0000256" key="4">
    <source>
        <dbReference type="ARBA" id="ARBA00022741"/>
    </source>
</evidence>
<evidence type="ECO:0000313" key="12">
    <source>
        <dbReference type="Proteomes" id="UP000232230"/>
    </source>
</evidence>
<dbReference type="Pfam" id="PF00664">
    <property type="entry name" value="ABC_membrane"/>
    <property type="match status" value="1"/>
</dbReference>
<dbReference type="PANTHER" id="PTHR24221">
    <property type="entry name" value="ATP-BINDING CASSETTE SUB-FAMILY B"/>
    <property type="match status" value="1"/>
</dbReference>
<keyword evidence="12" id="KW-1185">Reference proteome</keyword>
<feature type="transmembrane region" description="Helical" evidence="8">
    <location>
        <begin position="29"/>
        <end position="50"/>
    </location>
</feature>
<dbReference type="PANTHER" id="PTHR24221:SF654">
    <property type="entry name" value="ATP-BINDING CASSETTE SUB-FAMILY B MEMBER 6"/>
    <property type="match status" value="1"/>
</dbReference>
<evidence type="ECO:0000256" key="8">
    <source>
        <dbReference type="SAM" id="Phobius"/>
    </source>
</evidence>
<name>A0A2K8NXJ1_9MOLU</name>
<dbReference type="InterPro" id="IPR036640">
    <property type="entry name" value="ABC1_TM_sf"/>
</dbReference>
<gene>
    <name evidence="11" type="ORF">ESOMN_v1c01220</name>
</gene>
<keyword evidence="4" id="KW-0547">Nucleotide-binding</keyword>
<dbReference type="SUPFAM" id="SSF90123">
    <property type="entry name" value="ABC transporter transmembrane region"/>
    <property type="match status" value="1"/>
</dbReference>
<proteinExistence type="inferred from homology"/>
<evidence type="ECO:0000259" key="9">
    <source>
        <dbReference type="PROSITE" id="PS50893"/>
    </source>
</evidence>
<organism evidence="11 12">
    <name type="scientific">Williamsoniiplasma somnilux</name>
    <dbReference type="NCBI Taxonomy" id="215578"/>
    <lineage>
        <taxon>Bacteria</taxon>
        <taxon>Bacillati</taxon>
        <taxon>Mycoplasmatota</taxon>
        <taxon>Mollicutes</taxon>
        <taxon>Entomoplasmatales</taxon>
        <taxon>Williamsoniiplasma</taxon>
    </lineage>
</organism>
<dbReference type="RefSeq" id="WP_051445529.1">
    <property type="nucleotide sequence ID" value="NZ_CP024965.1"/>
</dbReference>
<dbReference type="Pfam" id="PF00005">
    <property type="entry name" value="ABC_tran"/>
    <property type="match status" value="1"/>
</dbReference>
<dbReference type="GO" id="GO:0005524">
    <property type="term" value="F:ATP binding"/>
    <property type="evidence" value="ECO:0007669"/>
    <property type="project" value="UniProtKB-KW"/>
</dbReference>
<dbReference type="InterPro" id="IPR039421">
    <property type="entry name" value="Type_1_exporter"/>
</dbReference>
<dbReference type="CDD" id="cd07346">
    <property type="entry name" value="ABC_6TM_exporters"/>
    <property type="match status" value="1"/>
</dbReference>
<dbReference type="InterPro" id="IPR003593">
    <property type="entry name" value="AAA+_ATPase"/>
</dbReference>
<dbReference type="EMBL" id="CP024965">
    <property type="protein sequence ID" value="ATZ18507.1"/>
    <property type="molecule type" value="Genomic_DNA"/>
</dbReference>
<protein>
    <submittedName>
        <fullName evidence="11">ABC transporter ATP-binding protein</fullName>
    </submittedName>
</protein>
<keyword evidence="3 8" id="KW-0812">Transmembrane</keyword>
<dbReference type="SMART" id="SM00382">
    <property type="entry name" value="AAA"/>
    <property type="match status" value="1"/>
</dbReference>
<evidence type="ECO:0000259" key="10">
    <source>
        <dbReference type="PROSITE" id="PS50929"/>
    </source>
</evidence>
<keyword evidence="5 11" id="KW-0067">ATP-binding</keyword>
<feature type="transmembrane region" description="Helical" evidence="8">
    <location>
        <begin position="303"/>
        <end position="323"/>
    </location>
</feature>
<feature type="transmembrane region" description="Helical" evidence="8">
    <location>
        <begin position="184"/>
        <end position="204"/>
    </location>
</feature>
<feature type="domain" description="ABC transporter" evidence="9">
    <location>
        <begin position="369"/>
        <end position="608"/>
    </location>
</feature>
<dbReference type="GO" id="GO:0005886">
    <property type="term" value="C:plasma membrane"/>
    <property type="evidence" value="ECO:0007669"/>
    <property type="project" value="UniProtKB-SubCell"/>
</dbReference>
<keyword evidence="7 8" id="KW-0472">Membrane</keyword>
<dbReference type="InterPro" id="IPR017871">
    <property type="entry name" value="ABC_transporter-like_CS"/>
</dbReference>
<evidence type="ECO:0000256" key="2">
    <source>
        <dbReference type="ARBA" id="ARBA00005417"/>
    </source>
</evidence>
<comment type="similarity">
    <text evidence="2">Belongs to the ABC transporter superfamily.</text>
</comment>
<dbReference type="Gene3D" id="3.40.50.300">
    <property type="entry name" value="P-loop containing nucleotide triphosphate hydrolases"/>
    <property type="match status" value="1"/>
</dbReference>
<feature type="transmembrane region" description="Helical" evidence="8">
    <location>
        <begin position="84"/>
        <end position="110"/>
    </location>
</feature>
<evidence type="ECO:0000256" key="6">
    <source>
        <dbReference type="ARBA" id="ARBA00022989"/>
    </source>
</evidence>
<accession>A0A2K8NXJ1</accession>
<feature type="transmembrane region" description="Helical" evidence="8">
    <location>
        <begin position="266"/>
        <end position="291"/>
    </location>
</feature>
<dbReference type="AlphaFoldDB" id="A0A2K8NXJ1"/>
<evidence type="ECO:0000256" key="3">
    <source>
        <dbReference type="ARBA" id="ARBA00022692"/>
    </source>
</evidence>
<dbReference type="GO" id="GO:0034040">
    <property type="term" value="F:ATPase-coupled lipid transmembrane transporter activity"/>
    <property type="evidence" value="ECO:0007669"/>
    <property type="project" value="TreeGrafter"/>
</dbReference>
<dbReference type="FunFam" id="3.40.50.300:FF:000218">
    <property type="entry name" value="Multidrug ABC transporter ATP-binding protein"/>
    <property type="match status" value="1"/>
</dbReference>
<dbReference type="Gene3D" id="1.20.1560.10">
    <property type="entry name" value="ABC transporter type 1, transmembrane domain"/>
    <property type="match status" value="1"/>
</dbReference>
<dbReference type="InterPro" id="IPR003439">
    <property type="entry name" value="ABC_transporter-like_ATP-bd"/>
</dbReference>
<dbReference type="Proteomes" id="UP000232230">
    <property type="component" value="Chromosome"/>
</dbReference>
<reference evidence="11 12" key="1">
    <citation type="submission" date="2017-11" db="EMBL/GenBank/DDBJ databases">
        <title>Genome sequence of Entomoplasma somnilux PYAN-1 (ATCC 49194).</title>
        <authorList>
            <person name="Lo W.-S."/>
            <person name="Gasparich G.E."/>
            <person name="Kuo C.-H."/>
        </authorList>
    </citation>
    <scope>NUCLEOTIDE SEQUENCE [LARGE SCALE GENOMIC DNA]</scope>
    <source>
        <strain evidence="11 12">PYAN-1</strain>
    </source>
</reference>
<feature type="domain" description="ABC transmembrane type-1" evidence="10">
    <location>
        <begin position="32"/>
        <end position="334"/>
    </location>
</feature>
<comment type="subcellular location">
    <subcellularLocation>
        <location evidence="1">Cell membrane</location>
        <topology evidence="1">Multi-pass membrane protein</topology>
    </subcellularLocation>
</comment>
<dbReference type="SUPFAM" id="SSF52540">
    <property type="entry name" value="P-loop containing nucleoside triphosphate hydrolases"/>
    <property type="match status" value="1"/>
</dbReference>
<feature type="transmembrane region" description="Helical" evidence="8">
    <location>
        <begin position="159"/>
        <end position="178"/>
    </location>
</feature>
<evidence type="ECO:0000313" key="11">
    <source>
        <dbReference type="EMBL" id="ATZ18507.1"/>
    </source>
</evidence>
<keyword evidence="6 8" id="KW-1133">Transmembrane helix</keyword>
<evidence type="ECO:0000256" key="7">
    <source>
        <dbReference type="ARBA" id="ARBA00023136"/>
    </source>
</evidence>
<dbReference type="InterPro" id="IPR027417">
    <property type="entry name" value="P-loop_NTPase"/>
</dbReference>
<dbReference type="PROSITE" id="PS00211">
    <property type="entry name" value="ABC_TRANSPORTER_1"/>
    <property type="match status" value="1"/>
</dbReference>
<dbReference type="GO" id="GO:0140359">
    <property type="term" value="F:ABC-type transporter activity"/>
    <property type="evidence" value="ECO:0007669"/>
    <property type="project" value="InterPro"/>
</dbReference>
<dbReference type="CDD" id="cd03249">
    <property type="entry name" value="ABC_MTABC3_MDL1_MDL2"/>
    <property type="match status" value="1"/>
</dbReference>
<dbReference type="PROSITE" id="PS50929">
    <property type="entry name" value="ABC_TM1F"/>
    <property type="match status" value="1"/>
</dbReference>
<dbReference type="InterPro" id="IPR011527">
    <property type="entry name" value="ABC1_TM_dom"/>
</dbReference>
<evidence type="ECO:0000256" key="5">
    <source>
        <dbReference type="ARBA" id="ARBA00022840"/>
    </source>
</evidence>
<dbReference type="GO" id="GO:0016887">
    <property type="term" value="F:ATP hydrolysis activity"/>
    <property type="evidence" value="ECO:0007669"/>
    <property type="project" value="InterPro"/>
</dbReference>